<feature type="domain" description="EF-hand" evidence="4">
    <location>
        <begin position="28"/>
        <end position="63"/>
    </location>
</feature>
<keyword evidence="1" id="KW-0677">Repeat</keyword>
<evidence type="ECO:0000256" key="3">
    <source>
        <dbReference type="SAM" id="SignalP"/>
    </source>
</evidence>
<feature type="signal peptide" evidence="3">
    <location>
        <begin position="1"/>
        <end position="26"/>
    </location>
</feature>
<proteinExistence type="predicted"/>
<sequence length="127" mass="14478">MRLPLTTLRCMRVVCCVDLLLTCSVAFQGEADFARVMQSADTDKRGFVTFESFVDFMTKEMSDQDSENQLLESFRLLAGDKGRITEEDLRRDLPVEDAEYCIQQMKLLAAGEGDHLDFQSFTKILYG</sequence>
<keyword evidence="3" id="KW-0732">Signal</keyword>
<comment type="caution">
    <text evidence="5">The sequence shown here is derived from an EMBL/GenBank/DDBJ whole genome shotgun (WGS) entry which is preliminary data.</text>
</comment>
<dbReference type="InterPro" id="IPR014837">
    <property type="entry name" value="EF-hand_Ca_insen"/>
</dbReference>
<keyword evidence="2" id="KW-0009">Actin-binding</keyword>
<dbReference type="Proteomes" id="UP001626550">
    <property type="component" value="Unassembled WGS sequence"/>
</dbReference>
<evidence type="ECO:0000256" key="2">
    <source>
        <dbReference type="ARBA" id="ARBA00023203"/>
    </source>
</evidence>
<dbReference type="EMBL" id="JBJKFK010001355">
    <property type="protein sequence ID" value="KAL3313307.1"/>
    <property type="molecule type" value="Genomic_DNA"/>
</dbReference>
<dbReference type="SMART" id="SM01184">
    <property type="entry name" value="efhand_Ca_insen"/>
    <property type="match status" value="1"/>
</dbReference>
<dbReference type="Pfam" id="PF08726">
    <property type="entry name" value="EFhand_Ca_insen"/>
    <property type="match status" value="1"/>
</dbReference>
<evidence type="ECO:0000313" key="5">
    <source>
        <dbReference type="EMBL" id="KAL3313307.1"/>
    </source>
</evidence>
<evidence type="ECO:0000313" key="6">
    <source>
        <dbReference type="Proteomes" id="UP001626550"/>
    </source>
</evidence>
<dbReference type="InterPro" id="IPR002048">
    <property type="entry name" value="EF_hand_dom"/>
</dbReference>
<reference evidence="5 6" key="1">
    <citation type="submission" date="2024-11" db="EMBL/GenBank/DDBJ databases">
        <title>Adaptive evolution of stress response genes in parasites aligns with host niche diversity.</title>
        <authorList>
            <person name="Hahn C."/>
            <person name="Resl P."/>
        </authorList>
    </citation>
    <scope>NUCLEOTIDE SEQUENCE [LARGE SCALE GENOMIC DNA]</scope>
    <source>
        <strain evidence="5">EGGRZ-B1_66</strain>
        <tissue evidence="5">Body</tissue>
    </source>
</reference>
<organism evidence="5 6">
    <name type="scientific">Cichlidogyrus casuarinus</name>
    <dbReference type="NCBI Taxonomy" id="1844966"/>
    <lineage>
        <taxon>Eukaryota</taxon>
        <taxon>Metazoa</taxon>
        <taxon>Spiralia</taxon>
        <taxon>Lophotrochozoa</taxon>
        <taxon>Platyhelminthes</taxon>
        <taxon>Monogenea</taxon>
        <taxon>Monopisthocotylea</taxon>
        <taxon>Dactylogyridea</taxon>
        <taxon>Ancyrocephalidae</taxon>
        <taxon>Cichlidogyrus</taxon>
    </lineage>
</organism>
<keyword evidence="6" id="KW-1185">Reference proteome</keyword>
<accession>A0ABD2Q0Z0</accession>
<gene>
    <name evidence="5" type="primary">ACTN4</name>
    <name evidence="5" type="ORF">Ciccas_008095</name>
</gene>
<protein>
    <submittedName>
        <fullName evidence="5">Alpha-actinin-4</fullName>
    </submittedName>
</protein>
<dbReference type="AlphaFoldDB" id="A0ABD2Q0Z0"/>
<name>A0ABD2Q0Z0_9PLAT</name>
<dbReference type="InterPro" id="IPR011992">
    <property type="entry name" value="EF-hand-dom_pair"/>
</dbReference>
<dbReference type="GO" id="GO:0003779">
    <property type="term" value="F:actin binding"/>
    <property type="evidence" value="ECO:0007669"/>
    <property type="project" value="UniProtKB-KW"/>
</dbReference>
<dbReference type="SUPFAM" id="SSF47473">
    <property type="entry name" value="EF-hand"/>
    <property type="match status" value="2"/>
</dbReference>
<evidence type="ECO:0000256" key="1">
    <source>
        <dbReference type="ARBA" id="ARBA00022737"/>
    </source>
</evidence>
<dbReference type="Gene3D" id="1.10.238.10">
    <property type="entry name" value="EF-hand"/>
    <property type="match status" value="2"/>
</dbReference>
<evidence type="ECO:0000259" key="4">
    <source>
        <dbReference type="PROSITE" id="PS50222"/>
    </source>
</evidence>
<feature type="chain" id="PRO_5044779620" evidence="3">
    <location>
        <begin position="27"/>
        <end position="127"/>
    </location>
</feature>
<dbReference type="PROSITE" id="PS50222">
    <property type="entry name" value="EF_HAND_2"/>
    <property type="match status" value="1"/>
</dbReference>